<proteinExistence type="inferred from homology"/>
<evidence type="ECO:0000256" key="6">
    <source>
        <dbReference type="SAM" id="Phobius"/>
    </source>
</evidence>
<dbReference type="GO" id="GO:0000271">
    <property type="term" value="P:polysaccharide biosynthetic process"/>
    <property type="evidence" value="ECO:0007669"/>
    <property type="project" value="InterPro"/>
</dbReference>
<gene>
    <name evidence="8" type="ORF">DXB36_02365</name>
</gene>
<keyword evidence="5 6" id="KW-0472">Membrane</keyword>
<comment type="caution">
    <text evidence="8">The sequence shown here is derived from an EMBL/GenBank/DDBJ whole genome shotgun (WGS) entry which is preliminary data.</text>
</comment>
<organism evidence="8 9">
    <name type="scientific">Dorea formicigenerans</name>
    <dbReference type="NCBI Taxonomy" id="39486"/>
    <lineage>
        <taxon>Bacteria</taxon>
        <taxon>Bacillati</taxon>
        <taxon>Bacillota</taxon>
        <taxon>Clostridia</taxon>
        <taxon>Lachnospirales</taxon>
        <taxon>Lachnospiraceae</taxon>
        <taxon>Dorea</taxon>
    </lineage>
</organism>
<evidence type="ECO:0000256" key="2">
    <source>
        <dbReference type="ARBA" id="ARBA00009399"/>
    </source>
</evidence>
<keyword evidence="4 6" id="KW-1133">Transmembrane helix</keyword>
<dbReference type="AlphaFoldDB" id="A0A3E5EXI1"/>
<dbReference type="RefSeq" id="WP_117605893.1">
    <property type="nucleotide sequence ID" value="NZ_JAAIOF010000006.1"/>
</dbReference>
<feature type="transmembrane region" description="Helical" evidence="6">
    <location>
        <begin position="39"/>
        <end position="59"/>
    </location>
</feature>
<sequence length="136" mass="15539">MKKTQQLLDVTFWKFVLVGIANTLVGTTVMFVAYNALHLSYWISSASNYVIGSIVSYFLNKYFTFQNKEKSVKQVVIFIFNITICYLLAYGFAKPIISWVLSNQSKPVQDNLSMLAGMGAFVVFNYLGQRIFVFKK</sequence>
<protein>
    <submittedName>
        <fullName evidence="8">GtrA family protein</fullName>
    </submittedName>
</protein>
<comment type="subcellular location">
    <subcellularLocation>
        <location evidence="1">Membrane</location>
        <topology evidence="1">Multi-pass membrane protein</topology>
    </subcellularLocation>
</comment>
<dbReference type="Proteomes" id="UP000260841">
    <property type="component" value="Unassembled WGS sequence"/>
</dbReference>
<evidence type="ECO:0000313" key="8">
    <source>
        <dbReference type="EMBL" id="RGN93194.1"/>
    </source>
</evidence>
<evidence type="ECO:0000313" key="9">
    <source>
        <dbReference type="Proteomes" id="UP000260841"/>
    </source>
</evidence>
<feature type="domain" description="GtrA/DPMS transmembrane" evidence="7">
    <location>
        <begin position="14"/>
        <end position="134"/>
    </location>
</feature>
<dbReference type="Pfam" id="PF04138">
    <property type="entry name" value="GtrA_DPMS_TM"/>
    <property type="match status" value="1"/>
</dbReference>
<evidence type="ECO:0000256" key="4">
    <source>
        <dbReference type="ARBA" id="ARBA00022989"/>
    </source>
</evidence>
<dbReference type="PANTHER" id="PTHR38459:SF1">
    <property type="entry name" value="PROPHAGE BACTOPRENOL-LINKED GLUCOSE TRANSLOCASE HOMOLOG"/>
    <property type="match status" value="1"/>
</dbReference>
<feature type="transmembrane region" description="Helical" evidence="6">
    <location>
        <begin position="71"/>
        <end position="92"/>
    </location>
</feature>
<evidence type="ECO:0000256" key="1">
    <source>
        <dbReference type="ARBA" id="ARBA00004141"/>
    </source>
</evidence>
<dbReference type="InterPro" id="IPR051401">
    <property type="entry name" value="GtrA_CellWall_Glycosyl"/>
</dbReference>
<comment type="similarity">
    <text evidence="2">Belongs to the GtrA family.</text>
</comment>
<dbReference type="EMBL" id="QSVB01000002">
    <property type="protein sequence ID" value="RGN93194.1"/>
    <property type="molecule type" value="Genomic_DNA"/>
</dbReference>
<accession>A0A3E5EXI1</accession>
<feature type="transmembrane region" description="Helical" evidence="6">
    <location>
        <begin position="112"/>
        <end position="128"/>
    </location>
</feature>
<feature type="transmembrane region" description="Helical" evidence="6">
    <location>
        <begin position="12"/>
        <end position="33"/>
    </location>
</feature>
<name>A0A3E5EXI1_9FIRM</name>
<dbReference type="GO" id="GO:0005886">
    <property type="term" value="C:plasma membrane"/>
    <property type="evidence" value="ECO:0007669"/>
    <property type="project" value="TreeGrafter"/>
</dbReference>
<reference evidence="8 9" key="1">
    <citation type="submission" date="2018-08" db="EMBL/GenBank/DDBJ databases">
        <title>A genome reference for cultivated species of the human gut microbiota.</title>
        <authorList>
            <person name="Zou Y."/>
            <person name="Xue W."/>
            <person name="Luo G."/>
        </authorList>
    </citation>
    <scope>NUCLEOTIDE SEQUENCE [LARGE SCALE GENOMIC DNA]</scope>
    <source>
        <strain evidence="8 9">OM03-2</strain>
    </source>
</reference>
<dbReference type="InterPro" id="IPR007267">
    <property type="entry name" value="GtrA_DPMS_TM"/>
</dbReference>
<evidence type="ECO:0000256" key="3">
    <source>
        <dbReference type="ARBA" id="ARBA00022692"/>
    </source>
</evidence>
<evidence type="ECO:0000259" key="7">
    <source>
        <dbReference type="Pfam" id="PF04138"/>
    </source>
</evidence>
<evidence type="ECO:0000256" key="5">
    <source>
        <dbReference type="ARBA" id="ARBA00023136"/>
    </source>
</evidence>
<keyword evidence="3 6" id="KW-0812">Transmembrane</keyword>
<dbReference type="PANTHER" id="PTHR38459">
    <property type="entry name" value="PROPHAGE BACTOPRENOL-LINKED GLUCOSE TRANSLOCASE HOMOLOG"/>
    <property type="match status" value="1"/>
</dbReference>